<accession>G2XVQ5</accession>
<name>G2XVQ5_BOTF4</name>
<reference evidence="2" key="1">
    <citation type="journal article" date="2011" name="PLoS Genet.">
        <title>Genomic analysis of the necrotrophic fungal pathogens Sclerotinia sclerotiorum and Botrytis cinerea.</title>
        <authorList>
            <person name="Amselem J."/>
            <person name="Cuomo C.A."/>
            <person name="van Kan J.A."/>
            <person name="Viaud M."/>
            <person name="Benito E.P."/>
            <person name="Couloux A."/>
            <person name="Coutinho P.M."/>
            <person name="de Vries R.P."/>
            <person name="Dyer P.S."/>
            <person name="Fillinger S."/>
            <person name="Fournier E."/>
            <person name="Gout L."/>
            <person name="Hahn M."/>
            <person name="Kohn L."/>
            <person name="Lapalu N."/>
            <person name="Plummer K.M."/>
            <person name="Pradier J.M."/>
            <person name="Quevillon E."/>
            <person name="Sharon A."/>
            <person name="Simon A."/>
            <person name="ten Have A."/>
            <person name="Tudzynski B."/>
            <person name="Tudzynski P."/>
            <person name="Wincker P."/>
            <person name="Andrew M."/>
            <person name="Anthouard V."/>
            <person name="Beever R.E."/>
            <person name="Beffa R."/>
            <person name="Benoit I."/>
            <person name="Bouzid O."/>
            <person name="Brault B."/>
            <person name="Chen Z."/>
            <person name="Choquer M."/>
            <person name="Collemare J."/>
            <person name="Cotton P."/>
            <person name="Danchin E.G."/>
            <person name="Da Silva C."/>
            <person name="Gautier A."/>
            <person name="Giraud C."/>
            <person name="Giraud T."/>
            <person name="Gonzalez C."/>
            <person name="Grossetete S."/>
            <person name="Guldener U."/>
            <person name="Henrissat B."/>
            <person name="Howlett B.J."/>
            <person name="Kodira C."/>
            <person name="Kretschmer M."/>
            <person name="Lappartient A."/>
            <person name="Leroch M."/>
            <person name="Levis C."/>
            <person name="Mauceli E."/>
            <person name="Neuveglise C."/>
            <person name="Oeser B."/>
            <person name="Pearson M."/>
            <person name="Poulain J."/>
            <person name="Poussereau N."/>
            <person name="Quesneville H."/>
            <person name="Rascle C."/>
            <person name="Schumacher J."/>
            <person name="Segurens B."/>
            <person name="Sexton A."/>
            <person name="Silva E."/>
            <person name="Sirven C."/>
            <person name="Soanes D.M."/>
            <person name="Talbot N.J."/>
            <person name="Templeton M."/>
            <person name="Yandava C."/>
            <person name="Yarden O."/>
            <person name="Zeng Q."/>
            <person name="Rollins J.A."/>
            <person name="Lebrun M.H."/>
            <person name="Dickman M."/>
        </authorList>
    </citation>
    <scope>NUCLEOTIDE SEQUENCE [LARGE SCALE GENOMIC DNA]</scope>
    <source>
        <strain evidence="2">T4</strain>
    </source>
</reference>
<gene>
    <name evidence="1" type="ORF">BofuT4_P054760.1</name>
</gene>
<dbReference type="Proteomes" id="UP000008177">
    <property type="component" value="Unplaced contigs"/>
</dbReference>
<organism evidence="1 2">
    <name type="scientific">Botryotinia fuckeliana (strain T4)</name>
    <name type="common">Noble rot fungus</name>
    <name type="synonym">Botrytis cinerea</name>
    <dbReference type="NCBI Taxonomy" id="999810"/>
    <lineage>
        <taxon>Eukaryota</taxon>
        <taxon>Fungi</taxon>
        <taxon>Dikarya</taxon>
        <taxon>Ascomycota</taxon>
        <taxon>Pezizomycotina</taxon>
        <taxon>Leotiomycetes</taxon>
        <taxon>Helotiales</taxon>
        <taxon>Sclerotiniaceae</taxon>
        <taxon>Botrytis</taxon>
    </lineage>
</organism>
<proteinExistence type="predicted"/>
<sequence length="139" mass="15334">MRVRILVPASPDSTTPNDFPIDCTLISPSADILEGCELCELCELRGFSSWLLQYHVCIERAGSHPSYSPVIATPATLVSHSANARGAITTPQAAEDFYFGSFFSFSAEGLYTWNALYASRANLETRIKFYASIVLCQER</sequence>
<dbReference type="HOGENOM" id="CLU_1844775_0_0_1"/>
<evidence type="ECO:0000313" key="2">
    <source>
        <dbReference type="Proteomes" id="UP000008177"/>
    </source>
</evidence>
<evidence type="ECO:0000313" key="1">
    <source>
        <dbReference type="EMBL" id="CCD44575.1"/>
    </source>
</evidence>
<dbReference type="InParanoid" id="G2XVQ5"/>
<dbReference type="AlphaFoldDB" id="G2XVQ5"/>
<dbReference type="EMBL" id="FQ790271">
    <property type="protein sequence ID" value="CCD44575.1"/>
    <property type="molecule type" value="Genomic_DNA"/>
</dbReference>
<protein>
    <submittedName>
        <fullName evidence="1">Uncharacterized protein</fullName>
    </submittedName>
</protein>